<feature type="domain" description="Lipoyl-binding" evidence="14">
    <location>
        <begin position="46"/>
        <end position="121"/>
    </location>
</feature>
<dbReference type="GO" id="GO:0004149">
    <property type="term" value="F:dihydrolipoyllysine-residue succinyltransferase activity"/>
    <property type="evidence" value="ECO:0007669"/>
    <property type="project" value="UniProtKB-EC"/>
</dbReference>
<feature type="compositionally biased region" description="Low complexity" evidence="13">
    <location>
        <begin position="158"/>
        <end position="169"/>
    </location>
</feature>
<sequence>MLSKRVVALARARGMIPRSTIGFLATSRSWELTRRAPFHTTKLLKDETVKVPQMAESISEGTLKTWQKKVGDTVAVDEEVATIETDKIDVSVNAPAAGRITELLVNEEDTVTVGQDLFRLAPGEAGESSSTAPSEVAPQVEKDAEEPKATQQEAKQEPSLSPASAPSPAQGSKAEAKETSKPAPKPKKDEGKSTPPALAGGSRNENRVKMSRMRLRISERLKESQNTAAFLTTFNEIDMSSLMEMRKRYKDEVLKQHEVKLGFMSAFARACVLALKEIPAANASIEGDEIVYRDYVDLSVAVATPKGLVTPVVRSAESLSFVQFERELTALGKKAKDNKLTLEDMAGGSFTISNGGVFGSLYGTPIINLPQSAVLGMHATNDRPVVVDGQIVIRPIMVVALTYDHRLLDGREAVTFLVRVKEYIEDPRKMLLA</sequence>
<evidence type="ECO:0000256" key="6">
    <source>
        <dbReference type="ARBA" id="ARBA00022532"/>
    </source>
</evidence>
<dbReference type="Proteomes" id="UP001203297">
    <property type="component" value="Unassembled WGS sequence"/>
</dbReference>
<feature type="region of interest" description="Disordered" evidence="13">
    <location>
        <begin position="123"/>
        <end position="209"/>
    </location>
</feature>
<evidence type="ECO:0000256" key="8">
    <source>
        <dbReference type="ARBA" id="ARBA00022823"/>
    </source>
</evidence>
<dbReference type="NCBIfam" id="NF004309">
    <property type="entry name" value="PRK05704.1"/>
    <property type="match status" value="1"/>
</dbReference>
<dbReference type="PANTHER" id="PTHR43416:SF5">
    <property type="entry name" value="DIHYDROLIPOYLLYSINE-RESIDUE SUCCINYLTRANSFERASE COMPONENT OF 2-OXOGLUTARATE DEHYDROGENASE COMPLEX, MITOCHONDRIAL"/>
    <property type="match status" value="1"/>
</dbReference>
<dbReference type="GO" id="GO:0045252">
    <property type="term" value="C:oxoglutarate dehydrogenase complex"/>
    <property type="evidence" value="ECO:0007669"/>
    <property type="project" value="InterPro"/>
</dbReference>
<dbReference type="InterPro" id="IPR001078">
    <property type="entry name" value="2-oxoacid_DH_actylTfrase"/>
</dbReference>
<dbReference type="Pfam" id="PF00198">
    <property type="entry name" value="2-oxoacid_dh"/>
    <property type="match status" value="1"/>
</dbReference>
<dbReference type="CDD" id="cd06849">
    <property type="entry name" value="lipoyl_domain"/>
    <property type="match status" value="1"/>
</dbReference>
<evidence type="ECO:0000256" key="2">
    <source>
        <dbReference type="ARBA" id="ARBA00004173"/>
    </source>
</evidence>
<dbReference type="FunFam" id="3.30.559.10:FF:000006">
    <property type="entry name" value="Dihydrolipoyllysine-residue succinyltransferase component of 2-oxoglutarate dehydrogenase complex, mitochondrial"/>
    <property type="match status" value="1"/>
</dbReference>
<keyword evidence="6" id="KW-0816">Tricarboxylic acid cycle</keyword>
<dbReference type="InterPro" id="IPR000089">
    <property type="entry name" value="Biotin_lipoyl"/>
</dbReference>
<dbReference type="PROSITE" id="PS50968">
    <property type="entry name" value="BIOTINYL_LIPOYL"/>
    <property type="match status" value="1"/>
</dbReference>
<dbReference type="SUPFAM" id="SSF51230">
    <property type="entry name" value="Single hybrid motif"/>
    <property type="match status" value="1"/>
</dbReference>
<evidence type="ECO:0000256" key="7">
    <source>
        <dbReference type="ARBA" id="ARBA00022679"/>
    </source>
</evidence>
<keyword evidence="11" id="KW-0012">Acyltransferase</keyword>
<comment type="similarity">
    <text evidence="4">Belongs to the 2-oxoacid dehydrogenase family.</text>
</comment>
<comment type="cofactor">
    <cofactor evidence="1">
        <name>(R)-lipoate</name>
        <dbReference type="ChEBI" id="CHEBI:83088"/>
    </cofactor>
</comment>
<keyword evidence="10" id="KW-0496">Mitochondrion</keyword>
<dbReference type="InterPro" id="IPR023213">
    <property type="entry name" value="CAT-like_dom_sf"/>
</dbReference>
<evidence type="ECO:0000259" key="14">
    <source>
        <dbReference type="PROSITE" id="PS50968"/>
    </source>
</evidence>
<evidence type="ECO:0000256" key="10">
    <source>
        <dbReference type="ARBA" id="ARBA00023128"/>
    </source>
</evidence>
<evidence type="ECO:0000256" key="9">
    <source>
        <dbReference type="ARBA" id="ARBA00022946"/>
    </source>
</evidence>
<dbReference type="PANTHER" id="PTHR43416">
    <property type="entry name" value="DIHYDROLIPOYLLYSINE-RESIDUE SUCCINYLTRANSFERASE COMPONENT OF 2-OXOGLUTARATE DEHYDROGENASE COMPLEX, MITOCHONDRIAL-RELATED"/>
    <property type="match status" value="1"/>
</dbReference>
<name>A0AAD4M562_9AGAM</name>
<dbReference type="Gene3D" id="2.40.50.100">
    <property type="match status" value="1"/>
</dbReference>
<dbReference type="InterPro" id="IPR011053">
    <property type="entry name" value="Single_hybrid_motif"/>
</dbReference>
<dbReference type="EC" id="2.3.1.61" evidence="5"/>
<keyword evidence="7" id="KW-0808">Transferase</keyword>
<dbReference type="AlphaFoldDB" id="A0AAD4M562"/>
<dbReference type="InterPro" id="IPR003016">
    <property type="entry name" value="2-oxoA_DH_lipoyl-BS"/>
</dbReference>
<gene>
    <name evidence="15" type="ORF">B0F90DRAFT_1718679</name>
</gene>
<evidence type="ECO:0000256" key="12">
    <source>
        <dbReference type="ARBA" id="ARBA00032406"/>
    </source>
</evidence>
<keyword evidence="8" id="KW-0450">Lipoyl</keyword>
<comment type="caution">
    <text evidence="15">The sequence shown here is derived from an EMBL/GenBank/DDBJ whole genome shotgun (WGS) entry which is preliminary data.</text>
</comment>
<evidence type="ECO:0000313" key="15">
    <source>
        <dbReference type="EMBL" id="KAI0301612.1"/>
    </source>
</evidence>
<dbReference type="InterPro" id="IPR006255">
    <property type="entry name" value="SucB"/>
</dbReference>
<dbReference type="GO" id="GO:0006099">
    <property type="term" value="P:tricarboxylic acid cycle"/>
    <property type="evidence" value="ECO:0007669"/>
    <property type="project" value="UniProtKB-KW"/>
</dbReference>
<evidence type="ECO:0000256" key="11">
    <source>
        <dbReference type="ARBA" id="ARBA00023315"/>
    </source>
</evidence>
<comment type="pathway">
    <text evidence="3">Amino-acid degradation; L-lysine degradation via saccharopine pathway; glutaryl-CoA from L-lysine: step 6/6.</text>
</comment>
<evidence type="ECO:0000256" key="3">
    <source>
        <dbReference type="ARBA" id="ARBA00005145"/>
    </source>
</evidence>
<evidence type="ECO:0000256" key="5">
    <source>
        <dbReference type="ARBA" id="ARBA00012945"/>
    </source>
</evidence>
<dbReference type="EMBL" id="WTXG01000014">
    <property type="protein sequence ID" value="KAI0301612.1"/>
    <property type="molecule type" value="Genomic_DNA"/>
</dbReference>
<dbReference type="Gene3D" id="3.30.559.10">
    <property type="entry name" value="Chloramphenicol acetyltransferase-like domain"/>
    <property type="match status" value="1"/>
</dbReference>
<keyword evidence="9" id="KW-0809">Transit peptide</keyword>
<evidence type="ECO:0000256" key="4">
    <source>
        <dbReference type="ARBA" id="ARBA00007317"/>
    </source>
</evidence>
<accession>A0AAD4M562</accession>
<organism evidence="15 16">
    <name type="scientific">Multifurca ochricompacta</name>
    <dbReference type="NCBI Taxonomy" id="376703"/>
    <lineage>
        <taxon>Eukaryota</taxon>
        <taxon>Fungi</taxon>
        <taxon>Dikarya</taxon>
        <taxon>Basidiomycota</taxon>
        <taxon>Agaricomycotina</taxon>
        <taxon>Agaricomycetes</taxon>
        <taxon>Russulales</taxon>
        <taxon>Russulaceae</taxon>
        <taxon>Multifurca</taxon>
    </lineage>
</organism>
<dbReference type="GO" id="GO:0005739">
    <property type="term" value="C:mitochondrion"/>
    <property type="evidence" value="ECO:0007669"/>
    <property type="project" value="UniProtKB-SubCell"/>
</dbReference>
<evidence type="ECO:0000256" key="1">
    <source>
        <dbReference type="ARBA" id="ARBA00001938"/>
    </source>
</evidence>
<evidence type="ECO:0000256" key="13">
    <source>
        <dbReference type="SAM" id="MobiDB-lite"/>
    </source>
</evidence>
<dbReference type="PROSITE" id="PS00189">
    <property type="entry name" value="LIPOYL"/>
    <property type="match status" value="1"/>
</dbReference>
<keyword evidence="16" id="KW-1185">Reference proteome</keyword>
<dbReference type="SUPFAM" id="SSF52777">
    <property type="entry name" value="CoA-dependent acyltransferases"/>
    <property type="match status" value="1"/>
</dbReference>
<evidence type="ECO:0000313" key="16">
    <source>
        <dbReference type="Proteomes" id="UP001203297"/>
    </source>
</evidence>
<reference evidence="15" key="1">
    <citation type="journal article" date="2022" name="New Phytol.">
        <title>Evolutionary transition to the ectomycorrhizal habit in the genomes of a hyperdiverse lineage of mushroom-forming fungi.</title>
        <authorList>
            <person name="Looney B."/>
            <person name="Miyauchi S."/>
            <person name="Morin E."/>
            <person name="Drula E."/>
            <person name="Courty P.E."/>
            <person name="Kohler A."/>
            <person name="Kuo A."/>
            <person name="LaButti K."/>
            <person name="Pangilinan J."/>
            <person name="Lipzen A."/>
            <person name="Riley R."/>
            <person name="Andreopoulos W."/>
            <person name="He G."/>
            <person name="Johnson J."/>
            <person name="Nolan M."/>
            <person name="Tritt A."/>
            <person name="Barry K.W."/>
            <person name="Grigoriev I.V."/>
            <person name="Nagy L.G."/>
            <person name="Hibbett D."/>
            <person name="Henrissat B."/>
            <person name="Matheny P.B."/>
            <person name="Labbe J."/>
            <person name="Martin F.M."/>
        </authorList>
    </citation>
    <scope>NUCLEOTIDE SEQUENCE</scope>
    <source>
        <strain evidence="15">BPL690</strain>
    </source>
</reference>
<feature type="compositionally biased region" description="Basic and acidic residues" evidence="13">
    <location>
        <begin position="174"/>
        <end position="192"/>
    </location>
</feature>
<protein>
    <recommendedName>
        <fullName evidence="5">dihydrolipoyllysine-residue succinyltransferase</fullName>
        <ecNumber evidence="5">2.3.1.61</ecNumber>
    </recommendedName>
    <alternativeName>
        <fullName evidence="12">2-oxoglutarate dehydrogenase complex component E2</fullName>
    </alternativeName>
</protein>
<dbReference type="InterPro" id="IPR050537">
    <property type="entry name" value="2-oxoacid_dehydrogenase"/>
</dbReference>
<dbReference type="Pfam" id="PF00364">
    <property type="entry name" value="Biotin_lipoyl"/>
    <property type="match status" value="1"/>
</dbReference>
<comment type="subcellular location">
    <subcellularLocation>
        <location evidence="2">Mitochondrion</location>
    </subcellularLocation>
</comment>
<proteinExistence type="inferred from homology"/>
<dbReference type="NCBIfam" id="TIGR01347">
    <property type="entry name" value="sucB"/>
    <property type="match status" value="1"/>
</dbReference>